<keyword evidence="1" id="KW-0472">Membrane</keyword>
<dbReference type="AlphaFoldDB" id="A0A1P8WJF3"/>
<dbReference type="Gene3D" id="1.20.1640.10">
    <property type="entry name" value="Multidrug efflux transporter AcrB transmembrane domain"/>
    <property type="match status" value="2"/>
</dbReference>
<dbReference type="Proteomes" id="UP000187735">
    <property type="component" value="Chromosome"/>
</dbReference>
<evidence type="ECO:0000256" key="1">
    <source>
        <dbReference type="SAM" id="Phobius"/>
    </source>
</evidence>
<feature type="transmembrane region" description="Helical" evidence="1">
    <location>
        <begin position="459"/>
        <end position="479"/>
    </location>
</feature>
<dbReference type="EMBL" id="CP017641">
    <property type="protein sequence ID" value="APZ94185.1"/>
    <property type="molecule type" value="Genomic_DNA"/>
</dbReference>
<name>A0A1P8WJF3_9PLAN</name>
<accession>A0A1P8WJF3</accession>
<feature type="transmembrane region" description="Helical" evidence="1">
    <location>
        <begin position="563"/>
        <end position="585"/>
    </location>
</feature>
<dbReference type="SUPFAM" id="SSF82714">
    <property type="entry name" value="Multidrug efflux transporter AcrB TolC docking domain, DN and DC subdomains"/>
    <property type="match status" value="1"/>
</dbReference>
<proteinExistence type="predicted"/>
<dbReference type="InterPro" id="IPR001036">
    <property type="entry name" value="Acrflvin-R"/>
</dbReference>
<reference evidence="2 3" key="1">
    <citation type="journal article" date="2016" name="Front. Microbiol.">
        <title>Fuerstia marisgermanicae gen. nov., sp. nov., an Unusual Member of the Phylum Planctomycetes from the German Wadden Sea.</title>
        <authorList>
            <person name="Kohn T."/>
            <person name="Heuer A."/>
            <person name="Jogler M."/>
            <person name="Vollmers J."/>
            <person name="Boedeker C."/>
            <person name="Bunk B."/>
            <person name="Rast P."/>
            <person name="Borchert D."/>
            <person name="Glockner I."/>
            <person name="Freese H.M."/>
            <person name="Klenk H.P."/>
            <person name="Overmann J."/>
            <person name="Kaster A.K."/>
            <person name="Rohde M."/>
            <person name="Wiegand S."/>
            <person name="Jogler C."/>
        </authorList>
    </citation>
    <scope>NUCLEOTIDE SEQUENCE [LARGE SCALE GENOMIC DNA]</scope>
    <source>
        <strain evidence="2 3">NH11</strain>
    </source>
</reference>
<feature type="transmembrane region" description="Helical" evidence="1">
    <location>
        <begin position="1048"/>
        <end position="1073"/>
    </location>
</feature>
<dbReference type="GO" id="GO:0005886">
    <property type="term" value="C:plasma membrane"/>
    <property type="evidence" value="ECO:0007669"/>
    <property type="project" value="TreeGrafter"/>
</dbReference>
<feature type="transmembrane region" description="Helical" evidence="1">
    <location>
        <begin position="945"/>
        <end position="965"/>
    </location>
</feature>
<evidence type="ECO:0000313" key="2">
    <source>
        <dbReference type="EMBL" id="APZ94185.1"/>
    </source>
</evidence>
<sequence>MSLPSFSVRNAVLVNMLMLVILAAGTIFAITLQREMFPESRPDKLMVSAVYPGVQPEDIEKAVTIKIEEAVRGLEGIEKVQSQVAEGISFTTLTLAQSVDDVDVMLQEIRNEVDSIQDMPDDVEKIALRKVEPQLPVISIAVFGDQDEATLKEASRSLRDELLKLPGISRVELNGIRDDEIYVDVRPDRMLKYDITFEEIAVAIRSENVDISGGQLKGSRSSVSVRTLGEEQQAINLEDIVVRAQPNGQQILLSDVADLSDGFVDSDLESLFNGKPSVNCVVFNGDDEDAVQISAVVKAYVAGRSGQPYIGPSAGMSKLYAQIGRPDVYAVYEKAKANPFPKSIGYKLHTDIARFVEGRLELMTRNGGWGLVLVLISLNLFLNWRVALWAAVGLVISFMGTFAVMWTLGATVNLLSMFGLIVVLGIIVDDAIVIGENIYRHVEEGTPPMQAAIKGAEEVMWPVIVAVSTTIGAFAPLFFIQGQIGDFMAQLPLVVIAALSISLVEALVILPAHLRHLPPIKKPEPTGTNTLVGGVSGLKDRFMKRFLLRPYEHLLRVALKWRYVTVAIVFGGCVVAAGMLAGGIVKWQFIQDMDSESLICAIEMPIGTSTERLKEELNELTEFIVDKDKFPEIVNVQTIAGRQYDVTGAGSVGFDDQSHLGQLIVEICPADERDRSSKELVNLLRDFSETQLSGVNSVRWDAMNGGPGGNDIEISLSGISNQDLPKVVEELKQIAGTLQGVYDLDDNLDIGKKELTLRLRDTAAATGVTVGSLGLHVRGALFGQEARRITRNREDVRIMVRYPESFRDSTWNVESMWIPSGVANMPTDGTAGRVTRKWIPIQEIAEVDMGIGYSTITRYQQTRSATMTGAVDDAIVPSTTSVIDNIREQVNEKILPRYPNLDVQYLGQAEEMRKSFGSLKIAFPIALLIIFGMLAGLFKSYTQPLVVMSAIPFGFLGAVIGHWVTGETFTILSAIGLVALAGILVNDSLVLVDFINRRVAAGLSPYDASIDGAKKRLRAILLTTLTTASGLIPLMFETSFQAKFLIPMAVTLTFGLLFATGLTLVLVPCLNLIREDILSGLPWLAKTPEPPTQTDPAVVA</sequence>
<keyword evidence="1" id="KW-1133">Transmembrane helix</keyword>
<dbReference type="PRINTS" id="PR00702">
    <property type="entry name" value="ACRIFLAVINRP"/>
</dbReference>
<dbReference type="GO" id="GO:0042910">
    <property type="term" value="F:xenobiotic transmembrane transporter activity"/>
    <property type="evidence" value="ECO:0007669"/>
    <property type="project" value="TreeGrafter"/>
</dbReference>
<dbReference type="Pfam" id="PF00873">
    <property type="entry name" value="ACR_tran"/>
    <property type="match status" value="2"/>
</dbReference>
<feature type="transmembrane region" description="Helical" evidence="1">
    <location>
        <begin position="491"/>
        <end position="514"/>
    </location>
</feature>
<feature type="transmembrane region" description="Helical" evidence="1">
    <location>
        <begin position="921"/>
        <end position="938"/>
    </location>
</feature>
<keyword evidence="1" id="KW-0812">Transmembrane</keyword>
<dbReference type="PANTHER" id="PTHR32063">
    <property type="match status" value="1"/>
</dbReference>
<keyword evidence="3" id="KW-1185">Reference proteome</keyword>
<dbReference type="SUPFAM" id="SSF82693">
    <property type="entry name" value="Multidrug efflux transporter AcrB pore domain, PN1, PN2, PC1 and PC2 subdomains"/>
    <property type="match status" value="3"/>
</dbReference>
<dbReference type="OrthoDB" id="9806532at2"/>
<feature type="transmembrane region" description="Helical" evidence="1">
    <location>
        <begin position="12"/>
        <end position="32"/>
    </location>
</feature>
<dbReference type="RefSeq" id="WP_158521063.1">
    <property type="nucleotide sequence ID" value="NZ_CP017641.1"/>
</dbReference>
<feature type="transmembrane region" description="Helical" evidence="1">
    <location>
        <begin position="362"/>
        <end position="382"/>
    </location>
</feature>
<dbReference type="PANTHER" id="PTHR32063:SF33">
    <property type="entry name" value="RND SUPERFAMILY EFFLUX PUMP PERMEASE COMPONENT"/>
    <property type="match status" value="1"/>
</dbReference>
<organism evidence="2 3">
    <name type="scientific">Fuerstiella marisgermanici</name>
    <dbReference type="NCBI Taxonomy" id="1891926"/>
    <lineage>
        <taxon>Bacteria</taxon>
        <taxon>Pseudomonadati</taxon>
        <taxon>Planctomycetota</taxon>
        <taxon>Planctomycetia</taxon>
        <taxon>Planctomycetales</taxon>
        <taxon>Planctomycetaceae</taxon>
        <taxon>Fuerstiella</taxon>
    </lineage>
</organism>
<dbReference type="Gene3D" id="3.30.2090.10">
    <property type="entry name" value="Multidrug efflux transporter AcrB TolC docking domain, DN and DC subdomains"/>
    <property type="match status" value="2"/>
</dbReference>
<dbReference type="Gene3D" id="3.30.70.1430">
    <property type="entry name" value="Multidrug efflux transporter AcrB pore domain"/>
    <property type="match status" value="2"/>
</dbReference>
<feature type="transmembrane region" description="Helical" evidence="1">
    <location>
        <begin position="1017"/>
        <end position="1036"/>
    </location>
</feature>
<protein>
    <submittedName>
        <fullName evidence="2">Efflux pump membrane transporter BepE</fullName>
    </submittedName>
</protein>
<dbReference type="STRING" id="1891926.Fuma_03809"/>
<dbReference type="KEGG" id="fmr:Fuma_03809"/>
<dbReference type="SUPFAM" id="SSF82866">
    <property type="entry name" value="Multidrug efflux transporter AcrB transmembrane domain"/>
    <property type="match status" value="2"/>
</dbReference>
<dbReference type="InterPro" id="IPR027463">
    <property type="entry name" value="AcrB_DN_DC_subdom"/>
</dbReference>
<evidence type="ECO:0000313" key="3">
    <source>
        <dbReference type="Proteomes" id="UP000187735"/>
    </source>
</evidence>
<gene>
    <name evidence="2" type="primary">bepE_3</name>
    <name evidence="2" type="ORF">Fuma_03809</name>
</gene>
<feature type="transmembrane region" description="Helical" evidence="1">
    <location>
        <begin position="971"/>
        <end position="996"/>
    </location>
</feature>
<feature type="transmembrane region" description="Helical" evidence="1">
    <location>
        <begin position="415"/>
        <end position="439"/>
    </location>
</feature>